<dbReference type="Pfam" id="PF07423">
    <property type="entry name" value="DUF1510"/>
    <property type="match status" value="1"/>
</dbReference>
<feature type="transmembrane region" description="Helical" evidence="2">
    <location>
        <begin position="36"/>
        <end position="57"/>
    </location>
</feature>
<protein>
    <submittedName>
        <fullName evidence="4">DUF1510 family protein</fullName>
    </submittedName>
</protein>
<organism evidence="4 5">
    <name type="scientific">Halobacillus trueperi</name>
    <dbReference type="NCBI Taxonomy" id="156205"/>
    <lineage>
        <taxon>Bacteria</taxon>
        <taxon>Bacillati</taxon>
        <taxon>Bacillota</taxon>
        <taxon>Bacilli</taxon>
        <taxon>Bacillales</taxon>
        <taxon>Bacillaceae</taxon>
        <taxon>Halobacillus</taxon>
    </lineage>
</organism>
<evidence type="ECO:0000256" key="1">
    <source>
        <dbReference type="SAM" id="MobiDB-lite"/>
    </source>
</evidence>
<feature type="compositionally biased region" description="Basic and acidic residues" evidence="1">
    <location>
        <begin position="92"/>
        <end position="106"/>
    </location>
</feature>
<reference evidence="4 5" key="1">
    <citation type="submission" date="2018-08" db="EMBL/GenBank/DDBJ databases">
        <title>Genome sequence of strict halophilic Halobacillus trueperi SS1 isolated from Lunsu, a salty water body of North West Himalayas.</title>
        <authorList>
            <person name="Gupta S."/>
            <person name="Sharma P."/>
            <person name="Dev K."/>
            <person name="Baumler D."/>
            <person name="Sourirajan A."/>
        </authorList>
    </citation>
    <scope>NUCLEOTIDE SEQUENCE [LARGE SCALE GENOMIC DNA]</scope>
    <source>
        <strain evidence="4 5">SS1</strain>
    </source>
</reference>
<feature type="region of interest" description="Disordered" evidence="1">
    <location>
        <begin position="64"/>
        <end position="119"/>
    </location>
</feature>
<name>A0A3D8VRU0_9BACI</name>
<feature type="compositionally biased region" description="Polar residues" evidence="1">
    <location>
        <begin position="13"/>
        <end position="22"/>
    </location>
</feature>
<gene>
    <name evidence="4" type="ORF">DXT76_04480</name>
</gene>
<keyword evidence="2" id="KW-0812">Transmembrane</keyword>
<comment type="caution">
    <text evidence="4">The sequence shown here is derived from an EMBL/GenBank/DDBJ whole genome shotgun (WGS) entry which is preliminary data.</text>
</comment>
<feature type="compositionally biased region" description="Basic residues" evidence="1">
    <location>
        <begin position="1"/>
        <end position="12"/>
    </location>
</feature>
<dbReference type="EMBL" id="QTLC01000023">
    <property type="protein sequence ID" value="RDY71961.1"/>
    <property type="molecule type" value="Genomic_DNA"/>
</dbReference>
<dbReference type="AlphaFoldDB" id="A0A3D8VRU0"/>
<feature type="region of interest" description="Disordered" evidence="1">
    <location>
        <begin position="1"/>
        <end position="29"/>
    </location>
</feature>
<keyword evidence="2" id="KW-0472">Membrane</keyword>
<keyword evidence="2" id="KW-1133">Transmembrane helix</keyword>
<dbReference type="Proteomes" id="UP000257032">
    <property type="component" value="Unassembled WGS sequence"/>
</dbReference>
<evidence type="ECO:0000313" key="4">
    <source>
        <dbReference type="EMBL" id="RDY71961.1"/>
    </source>
</evidence>
<dbReference type="InterPro" id="IPR009988">
    <property type="entry name" value="DUF1510"/>
</dbReference>
<evidence type="ECO:0000259" key="3">
    <source>
        <dbReference type="Pfam" id="PF07423"/>
    </source>
</evidence>
<feature type="domain" description="DUF1510" evidence="3">
    <location>
        <begin position="148"/>
        <end position="241"/>
    </location>
</feature>
<sequence length="246" mass="28142">MYNKRRVKRRQKIMSNKQSPYSRSGRYEKKRRGTKMLTWLVGAGSVFMLLLIGLLVFGGEDQKGQAQDTESQEVTKEDQGQNEDSQAEADENTDKNDKDEKDKSGEDTEEESNKQQVSIEKFEELKPIEDEKGLKIEKSDDPNVERVITKDWPVIPTEMETNGEHGITYQSGTQDYNELKQAIRSAVGLSEDNIIYWDVSNRGHPQKAKATVSDKNKTGYLRVHIDWIDGQGYKPVRLEVLKNKNG</sequence>
<evidence type="ECO:0000256" key="2">
    <source>
        <dbReference type="SAM" id="Phobius"/>
    </source>
</evidence>
<proteinExistence type="predicted"/>
<evidence type="ECO:0000313" key="5">
    <source>
        <dbReference type="Proteomes" id="UP000257032"/>
    </source>
</evidence>
<accession>A0A3D8VRU0</accession>